<evidence type="ECO:0000259" key="10">
    <source>
        <dbReference type="Pfam" id="PF00384"/>
    </source>
</evidence>
<keyword evidence="8" id="KW-0408">Iron</keyword>
<dbReference type="RefSeq" id="WP_200283402.1">
    <property type="nucleotide sequence ID" value="NZ_JAENII010000024.1"/>
</dbReference>
<dbReference type="Gene3D" id="3.40.50.740">
    <property type="match status" value="1"/>
</dbReference>
<dbReference type="InterPro" id="IPR010046">
    <property type="entry name" value="Mopterin_OxRdtse_a_bac"/>
</dbReference>
<accession>A0A934VD02</accession>
<evidence type="ECO:0000256" key="5">
    <source>
        <dbReference type="ARBA" id="ARBA00022505"/>
    </source>
</evidence>
<comment type="caution">
    <text evidence="12">The sequence shown here is derived from an EMBL/GenBank/DDBJ whole genome shotgun (WGS) entry which is preliminary data.</text>
</comment>
<dbReference type="InterPro" id="IPR009010">
    <property type="entry name" value="Asp_de-COase-like_dom_sf"/>
</dbReference>
<evidence type="ECO:0000256" key="2">
    <source>
        <dbReference type="ARBA" id="ARBA00001966"/>
    </source>
</evidence>
<dbReference type="PANTHER" id="PTHR43105:SF4">
    <property type="entry name" value="PROTEIN YDEP"/>
    <property type="match status" value="1"/>
</dbReference>
<evidence type="ECO:0000256" key="4">
    <source>
        <dbReference type="ARBA" id="ARBA00022485"/>
    </source>
</evidence>
<sequence length="736" mass="79942">MDEPEISKPKDYAGGLPAVASSMKHVIARDGVFRGPKALLELNQIGGFDCPSCAWPDPDDERSPTEFCENGAKAVASEAMRTTIGREFFARHSIDDLLAKDDAWHDQQGRLAEPMILREGATHYEPIDWEDAFQLLAREFSALDSPDEAIFYTSGRASNEAAFLHQLVARAFGTNNLPDCSNMCHESSGEALKKAIGIGKGTVTLDDLTQAEVILCVGQNPGTNHPRMLATLETAVENGAKIVAINPLKEAGLIGFAHPQKPKGLAGKPTPLASTYLQVRSNGDMALFRGIAKCLEGDTDFIEQHTTGYDGYRSILQSTGWDEIERLSGIPQAEIEALAALMARGDRRVITCWAMGLTQHRNAVATIREITNVHLMLAALGRPGAGLCPVRGHSNVQGDRTVGIWEKMPESFLTALDQKAGIQSPRAEGLDTVGSILAMHRGEAKVFFALGGNFVQASPDTGMTSAALRKCRLTCQVSTKLNRSHLITGKQALILPCLGRSEDDQGRFVSCENSMGIVQMSRGSLAPASQSLRSEPTIVARLGEAIVGDVGNIRWQHLASDYDEIRRWIEAVVPGFEAYNQRVRRGGGFYLPNPVKSREWRTASGKAEFSADGLDAFQVSPGHLILQTLRSHDQFNTTVYGKNDRYRGISNGRRIVFLNPDDMAERGIKPLQAIDLISHWEDGEREAKAFLAIPYDMPAGLAAAYFPEANVLVPAGSVAIGSNTPTSKAIEISIRI</sequence>
<keyword evidence="13" id="KW-1185">Reference proteome</keyword>
<evidence type="ECO:0000313" key="13">
    <source>
        <dbReference type="Proteomes" id="UP000658278"/>
    </source>
</evidence>
<comment type="cofactor">
    <cofactor evidence="1">
        <name>Mo-bis(molybdopterin guanine dinucleotide)</name>
        <dbReference type="ChEBI" id="CHEBI:60539"/>
    </cofactor>
</comment>
<dbReference type="GO" id="GO:0016020">
    <property type="term" value="C:membrane"/>
    <property type="evidence" value="ECO:0007669"/>
    <property type="project" value="TreeGrafter"/>
</dbReference>
<evidence type="ECO:0000256" key="7">
    <source>
        <dbReference type="ARBA" id="ARBA00023002"/>
    </source>
</evidence>
<dbReference type="SUPFAM" id="SSF50692">
    <property type="entry name" value="ADC-like"/>
    <property type="match status" value="1"/>
</dbReference>
<dbReference type="InterPro" id="IPR006656">
    <property type="entry name" value="Mopterin_OxRdtase"/>
</dbReference>
<dbReference type="Proteomes" id="UP000658278">
    <property type="component" value="Unassembled WGS sequence"/>
</dbReference>
<evidence type="ECO:0000313" key="12">
    <source>
        <dbReference type="EMBL" id="MBK1828993.1"/>
    </source>
</evidence>
<dbReference type="EMBL" id="JAENII010000024">
    <property type="protein sequence ID" value="MBK1828993.1"/>
    <property type="molecule type" value="Genomic_DNA"/>
</dbReference>
<dbReference type="Gene3D" id="3.40.228.10">
    <property type="entry name" value="Dimethylsulfoxide Reductase, domain 2"/>
    <property type="match status" value="1"/>
</dbReference>
<dbReference type="InterPro" id="IPR050123">
    <property type="entry name" value="Prok_molybdopt-oxidoreductase"/>
</dbReference>
<dbReference type="InterPro" id="IPR006657">
    <property type="entry name" value="MoPterin_dinucl-bd_dom"/>
</dbReference>
<reference evidence="12" key="1">
    <citation type="submission" date="2021-01" db="EMBL/GenBank/DDBJ databases">
        <title>Modified the classification status of verrucomicrobia.</title>
        <authorList>
            <person name="Feng X."/>
        </authorList>
    </citation>
    <scope>NUCLEOTIDE SEQUENCE</scope>
    <source>
        <strain evidence="12">KCTC 22201</strain>
    </source>
</reference>
<dbReference type="SUPFAM" id="SSF53706">
    <property type="entry name" value="Formate dehydrogenase/DMSO reductase, domains 1-3"/>
    <property type="match status" value="1"/>
</dbReference>
<keyword evidence="5" id="KW-0500">Molybdenum</keyword>
<evidence type="ECO:0000256" key="3">
    <source>
        <dbReference type="ARBA" id="ARBA00010312"/>
    </source>
</evidence>
<comment type="similarity">
    <text evidence="3">Belongs to the prokaryotic molybdopterin-containing oxidoreductase family.</text>
</comment>
<name>A0A934VD02_9BACT</name>
<dbReference type="GO" id="GO:0030151">
    <property type="term" value="F:molybdenum ion binding"/>
    <property type="evidence" value="ECO:0007669"/>
    <property type="project" value="InterPro"/>
</dbReference>
<dbReference type="CDD" id="cd02767">
    <property type="entry name" value="MopB_ydeP"/>
    <property type="match status" value="1"/>
</dbReference>
<keyword evidence="9" id="KW-0411">Iron-sulfur</keyword>
<dbReference type="NCBIfam" id="TIGR01701">
    <property type="entry name" value="Fdhalpha-like"/>
    <property type="match status" value="1"/>
</dbReference>
<dbReference type="Pfam" id="PF01568">
    <property type="entry name" value="Molydop_binding"/>
    <property type="match status" value="1"/>
</dbReference>
<comment type="cofactor">
    <cofactor evidence="2">
        <name>[4Fe-4S] cluster</name>
        <dbReference type="ChEBI" id="CHEBI:49883"/>
    </cofactor>
</comment>
<protein>
    <submittedName>
        <fullName evidence="12">FdhF/YdeP family oxidoreductase</fullName>
    </submittedName>
</protein>
<dbReference type="GO" id="GO:0008863">
    <property type="term" value="F:formate dehydrogenase (NAD+) activity"/>
    <property type="evidence" value="ECO:0007669"/>
    <property type="project" value="InterPro"/>
</dbReference>
<evidence type="ECO:0000256" key="1">
    <source>
        <dbReference type="ARBA" id="ARBA00001942"/>
    </source>
</evidence>
<dbReference type="InterPro" id="IPR037951">
    <property type="entry name" value="MopB_CT_YdeP"/>
</dbReference>
<feature type="domain" description="Molybdopterin dinucleotide-binding" evidence="11">
    <location>
        <begin position="624"/>
        <end position="715"/>
    </location>
</feature>
<dbReference type="Pfam" id="PF00384">
    <property type="entry name" value="Molybdopterin"/>
    <property type="match status" value="1"/>
</dbReference>
<feature type="domain" description="Molybdopterin oxidoreductase" evidence="10">
    <location>
        <begin position="110"/>
        <end position="473"/>
    </location>
</feature>
<evidence type="ECO:0000256" key="6">
    <source>
        <dbReference type="ARBA" id="ARBA00022723"/>
    </source>
</evidence>
<dbReference type="GO" id="GO:0045333">
    <property type="term" value="P:cellular respiration"/>
    <property type="evidence" value="ECO:0007669"/>
    <property type="project" value="UniProtKB-ARBA"/>
</dbReference>
<keyword evidence="7" id="KW-0560">Oxidoreductase</keyword>
<organism evidence="12 13">
    <name type="scientific">Haloferula rosea</name>
    <dbReference type="NCBI Taxonomy" id="490093"/>
    <lineage>
        <taxon>Bacteria</taxon>
        <taxon>Pseudomonadati</taxon>
        <taxon>Verrucomicrobiota</taxon>
        <taxon>Verrucomicrobiia</taxon>
        <taxon>Verrucomicrobiales</taxon>
        <taxon>Verrucomicrobiaceae</taxon>
        <taxon>Haloferula</taxon>
    </lineage>
</organism>
<gene>
    <name evidence="12" type="ORF">JIN81_18300</name>
</gene>
<dbReference type="GO" id="GO:0051539">
    <property type="term" value="F:4 iron, 4 sulfur cluster binding"/>
    <property type="evidence" value="ECO:0007669"/>
    <property type="project" value="UniProtKB-KW"/>
</dbReference>
<dbReference type="InterPro" id="IPR041953">
    <property type="entry name" value="YdeP_MopB"/>
</dbReference>
<dbReference type="GO" id="GO:0043546">
    <property type="term" value="F:molybdopterin cofactor binding"/>
    <property type="evidence" value="ECO:0007669"/>
    <property type="project" value="InterPro"/>
</dbReference>
<dbReference type="AlphaFoldDB" id="A0A934VD02"/>
<evidence type="ECO:0000256" key="8">
    <source>
        <dbReference type="ARBA" id="ARBA00023004"/>
    </source>
</evidence>
<proteinExistence type="inferred from homology"/>
<dbReference type="CDD" id="cd02787">
    <property type="entry name" value="MopB_CT_ydeP"/>
    <property type="match status" value="1"/>
</dbReference>
<dbReference type="PIRSF" id="PIRSF000144">
    <property type="entry name" value="CbbBc"/>
    <property type="match status" value="1"/>
</dbReference>
<keyword evidence="4" id="KW-0004">4Fe-4S</keyword>
<evidence type="ECO:0000259" key="11">
    <source>
        <dbReference type="Pfam" id="PF01568"/>
    </source>
</evidence>
<keyword evidence="6" id="KW-0479">Metal-binding</keyword>
<evidence type="ECO:0000256" key="9">
    <source>
        <dbReference type="ARBA" id="ARBA00023014"/>
    </source>
</evidence>
<dbReference type="PANTHER" id="PTHR43105">
    <property type="entry name" value="RESPIRATORY NITRATE REDUCTASE"/>
    <property type="match status" value="1"/>
</dbReference>